<accession>A0AAV6V0H0</accession>
<keyword evidence="2" id="KW-0732">Signal</keyword>
<dbReference type="AlphaFoldDB" id="A0AAV6V0H0"/>
<dbReference type="EMBL" id="JAFNEN010000219">
    <property type="protein sequence ID" value="KAG8189260.1"/>
    <property type="molecule type" value="Genomic_DNA"/>
</dbReference>
<gene>
    <name evidence="3" type="ORF">JTE90_013788</name>
</gene>
<feature type="region of interest" description="Disordered" evidence="1">
    <location>
        <begin position="86"/>
        <end position="107"/>
    </location>
</feature>
<evidence type="ECO:0000313" key="3">
    <source>
        <dbReference type="EMBL" id="KAG8189260.1"/>
    </source>
</evidence>
<sequence>MHSKFLVIFFLCLCVFNKLSKSSVIDHVEVFETEENLANETQVLETSTLASTTFKDATDQPETTLPIEKTEVPKVPENTDAFEVSENTQVHDHGAETPNTPETGDVPHVLETTYIPVPENTEAPNVLGSSVSTAAPTIELSETISMSSLPKTTTVSVTRPSPPQRFVPRHRIESRTPKKHATSPLFEMCPPLGEKCPACSVPQNQLTRYMCYFPVVLKVLLLSPPETDASGRICGKLGKLLVHGTMDSKQFRSLLRFSIKDACDCNLKVSQHYFLFTQVSEFIKQGRVYSKIALSDQSLLFPVDPYTEPKILQVLRSCSPEQIGIIPIEEIPQDAIRVDSKHESLDTQVDLQSVPHHPSPQEFLSPDSTLQVSARSARNPYRTNPSASYLPPNTNLYLPPMLTPSPVQYPALQMNLANFPTMTPFRPFDPIPTFKPLFSHNQPQPSFYLPPLVYNNAHPEVHKSVAYSSSNPGHQVSVQTDVRYDSKTGSIKVAQSGMVPSSGTEYSGRPPITFPQGNQHMEHSSGTIQMSYEPPQNTPKSSVNIQNAHVMTSSIHQNPEQQYNSSSSFSSSASSTISGQSQRLYVSTNCLNAPLASSCPYCASYDATEFSKVYCNSTYAFLSTMTFPGRSSRRGGNSYECVIVQSQLLHDISKDAGKHNLFQSLQLLLPAHCDCLSNQIDPAVILFLGNTDPQPKAPQTQLSKDHILIRLPAPSDTTLPICQPYKTREEVKSAVSYQPPIEYDSVISPSSSPLPVIQDPVPEPSKSPEVVEYSSTIPYPPSTENSPSPVAKLDVKTPDYKPVDYREPASSNTPYGAMEPNYPDVSSAAPEPLQNYEPVHRPEPSLSNPIPEASSNVVEHSAHYQQPANEEQPNTLLTEKPAYEDGPPIHQPMYEASTPVPPVSYSVPPSQVHLSGILQTLPQQPYETVGPQMQNYEAAKSSSHPTYIQEYESTICPSNVVQSCPLNNGRYEDSHAPHYCAAPFAIIVELLGPGFQRPYYTFPRISIKTTSSSVGEGKTVVVSVSEPQPLSCSQRSVKIVKNIGTDQENFQEGNKIPIVLVSSCHFEYAARNIIFT</sequence>
<evidence type="ECO:0000313" key="4">
    <source>
        <dbReference type="Proteomes" id="UP000827092"/>
    </source>
</evidence>
<comment type="caution">
    <text evidence="3">The sequence shown here is derived from an EMBL/GenBank/DDBJ whole genome shotgun (WGS) entry which is preliminary data.</text>
</comment>
<organism evidence="3 4">
    <name type="scientific">Oedothorax gibbosus</name>
    <dbReference type="NCBI Taxonomy" id="931172"/>
    <lineage>
        <taxon>Eukaryota</taxon>
        <taxon>Metazoa</taxon>
        <taxon>Ecdysozoa</taxon>
        <taxon>Arthropoda</taxon>
        <taxon>Chelicerata</taxon>
        <taxon>Arachnida</taxon>
        <taxon>Araneae</taxon>
        <taxon>Araneomorphae</taxon>
        <taxon>Entelegynae</taxon>
        <taxon>Araneoidea</taxon>
        <taxon>Linyphiidae</taxon>
        <taxon>Erigoninae</taxon>
        <taxon>Oedothorax</taxon>
    </lineage>
</organism>
<reference evidence="3 4" key="1">
    <citation type="journal article" date="2022" name="Nat. Ecol. Evol.">
        <title>A masculinizing supergene underlies an exaggerated male reproductive morph in a spider.</title>
        <authorList>
            <person name="Hendrickx F."/>
            <person name="De Corte Z."/>
            <person name="Sonet G."/>
            <person name="Van Belleghem S.M."/>
            <person name="Kostlbacher S."/>
            <person name="Vangestel C."/>
        </authorList>
    </citation>
    <scope>NUCLEOTIDE SEQUENCE [LARGE SCALE GENOMIC DNA]</scope>
    <source>
        <strain evidence="3">W744_W776</strain>
    </source>
</reference>
<evidence type="ECO:0000256" key="1">
    <source>
        <dbReference type="SAM" id="MobiDB-lite"/>
    </source>
</evidence>
<protein>
    <submittedName>
        <fullName evidence="3">Uncharacterized protein</fullName>
    </submittedName>
</protein>
<dbReference type="Proteomes" id="UP000827092">
    <property type="component" value="Unassembled WGS sequence"/>
</dbReference>
<feature type="signal peptide" evidence="2">
    <location>
        <begin position="1"/>
        <end position="22"/>
    </location>
</feature>
<feature type="region of interest" description="Disordered" evidence="1">
    <location>
        <begin position="800"/>
        <end position="832"/>
    </location>
</feature>
<proteinExistence type="predicted"/>
<keyword evidence="4" id="KW-1185">Reference proteome</keyword>
<feature type="chain" id="PRO_5043832097" evidence="2">
    <location>
        <begin position="23"/>
        <end position="1076"/>
    </location>
</feature>
<evidence type="ECO:0000256" key="2">
    <source>
        <dbReference type="SAM" id="SignalP"/>
    </source>
</evidence>
<name>A0AAV6V0H0_9ARAC</name>